<evidence type="ECO:0000256" key="8">
    <source>
        <dbReference type="ARBA" id="ARBA00023239"/>
    </source>
</evidence>
<keyword evidence="7 10" id="KW-0057">Aromatic amino acid biosynthesis</keyword>
<dbReference type="InterPro" id="IPR013785">
    <property type="entry name" value="Aldolase_TIM"/>
</dbReference>
<dbReference type="InterPro" id="IPR023026">
    <property type="entry name" value="Trp_synth_beta/beta-like"/>
</dbReference>
<dbReference type="EC" id="4.2.1.20" evidence="3 10"/>
<keyword evidence="6 10" id="KW-0663">Pyridoxal phosphate</keyword>
<protein>
    <recommendedName>
        <fullName evidence="3 10">Tryptophan synthase</fullName>
        <ecNumber evidence="3 10">4.2.1.20</ecNumber>
    </recommendedName>
</protein>
<evidence type="ECO:0000256" key="9">
    <source>
        <dbReference type="ARBA" id="ARBA00049047"/>
    </source>
</evidence>
<dbReference type="InterPro" id="IPR011060">
    <property type="entry name" value="RibuloseP-bd_barrel"/>
</dbReference>
<dbReference type="CDD" id="cd06446">
    <property type="entry name" value="Trp-synth_B"/>
    <property type="match status" value="1"/>
</dbReference>
<evidence type="ECO:0000313" key="13">
    <source>
        <dbReference type="Proteomes" id="UP001152592"/>
    </source>
</evidence>
<gene>
    <name evidence="12" type="ORF">PSALAMII_LOCUS6005</name>
</gene>
<feature type="domain" description="Tryptophan synthase beta chain-like PALP" evidence="11">
    <location>
        <begin position="386"/>
        <end position="712"/>
    </location>
</feature>
<keyword evidence="4 10" id="KW-0028">Amino-acid biosynthesis</keyword>
<organism evidence="12 13">
    <name type="scientific">Penicillium salamii</name>
    <dbReference type="NCBI Taxonomy" id="1612424"/>
    <lineage>
        <taxon>Eukaryota</taxon>
        <taxon>Fungi</taxon>
        <taxon>Dikarya</taxon>
        <taxon>Ascomycota</taxon>
        <taxon>Pezizomycotina</taxon>
        <taxon>Eurotiomycetes</taxon>
        <taxon>Eurotiomycetidae</taxon>
        <taxon>Eurotiales</taxon>
        <taxon>Aspergillaceae</taxon>
        <taxon>Penicillium</taxon>
    </lineage>
</organism>
<dbReference type="HAMAP" id="MF_00131">
    <property type="entry name" value="Trp_synth_alpha"/>
    <property type="match status" value="1"/>
</dbReference>
<dbReference type="InterPro" id="IPR036052">
    <property type="entry name" value="TrpB-like_PALP_sf"/>
</dbReference>
<dbReference type="Gene3D" id="3.40.50.1100">
    <property type="match status" value="2"/>
</dbReference>
<sequence length="732" mass="78619">MEAIKRAFALSKAQNRTALITYVTAGFPTLHETAGIMLAMQAGGADLNLQTDIIELGIPFTDPMVDEPTIQRSNTQALENGVRIPTMLQMVKSARHQGLTVPVLLMGYCNTVYEYAFGEEKFLRDCKAAGVDGFIIVDFPEDEAAHFSKACGSKGSVCPFIQSGNAANAKYRLSYIPLIAPTTSDSRMEKICSFATSFVYVLSRVAPTGAQINLDDGLGNLLDRVYRFTGDSIPVAVGFGINTRDEFLEVARFAEGVVVGSQIVSILEMSPQINRNVKVKEYCLDVAGRFGRNIIIPERPRARQLMSSTTVYLSSEDGANDMVLGPEEPKEVNVQTDAHTRFGDFGGQYIPEALRSCLAELETAWVAAKADPAFWAEIESHASYINRPSSLHLATRLTEHVGGANIWLKREDLNHTGSYKVNNALGQILLARRLGKNSIIAETGAGQHGVAIASICAQFGLKCTIFMGSEDVERQIINVFSMRLHGATVVPVDGAHGKGQLFDAVSQAFRAWSTDMETTHYAIGSVLGPHPYPTIVRTLQSVIGNETRAQFQSMNGKLPDAVVACVGGGSNAAGMFHAFLKDLNVFLVGVEGGGVGEMAGEHSATLTRGSVGVLHGVRSYVLQDEDGQIQNTHSISPGLDYPGVGPELSNWKDSGRAKFMSATDEEVLSAFTLLCKLEGIMPALESSHAVAGALKVARDVGVGGNVIICLSGRGEKDIQTVVDLLPALGLRD</sequence>
<dbReference type="InterPro" id="IPR001926">
    <property type="entry name" value="TrpB-like_PALP"/>
</dbReference>
<evidence type="ECO:0000256" key="7">
    <source>
        <dbReference type="ARBA" id="ARBA00023141"/>
    </source>
</evidence>
<comment type="cofactor">
    <cofactor evidence="1 10">
        <name>pyridoxal 5'-phosphate</name>
        <dbReference type="ChEBI" id="CHEBI:597326"/>
    </cofactor>
</comment>
<dbReference type="FunFam" id="3.40.50.1100:FF:000004">
    <property type="entry name" value="Tryptophan synthase beta chain"/>
    <property type="match status" value="1"/>
</dbReference>
<comment type="pathway">
    <text evidence="2 10">Amino-acid biosynthesis; L-tryptophan biosynthesis; L-tryptophan from chorismate: step 5/5.</text>
</comment>
<evidence type="ECO:0000256" key="6">
    <source>
        <dbReference type="ARBA" id="ARBA00022898"/>
    </source>
</evidence>
<dbReference type="PANTHER" id="PTHR48077:SF3">
    <property type="entry name" value="TRYPTOPHAN SYNTHASE"/>
    <property type="match status" value="1"/>
</dbReference>
<dbReference type="SUPFAM" id="SSF53686">
    <property type="entry name" value="Tryptophan synthase beta subunit-like PLP-dependent enzymes"/>
    <property type="match status" value="1"/>
</dbReference>
<proteinExistence type="inferred from homology"/>
<dbReference type="Pfam" id="PF00290">
    <property type="entry name" value="Trp_syntA"/>
    <property type="match status" value="1"/>
</dbReference>
<dbReference type="SUPFAM" id="SSF51366">
    <property type="entry name" value="Ribulose-phoshate binding barrel"/>
    <property type="match status" value="1"/>
</dbReference>
<evidence type="ECO:0000313" key="12">
    <source>
        <dbReference type="EMBL" id="CAG8383724.1"/>
    </source>
</evidence>
<keyword evidence="5 10" id="KW-0822">Tryptophan biosynthesis</keyword>
<evidence type="ECO:0000256" key="3">
    <source>
        <dbReference type="ARBA" id="ARBA00012043"/>
    </source>
</evidence>
<name>A0A9W4NLE3_9EURO</name>
<dbReference type="GO" id="GO:0005737">
    <property type="term" value="C:cytoplasm"/>
    <property type="evidence" value="ECO:0007669"/>
    <property type="project" value="TreeGrafter"/>
</dbReference>
<comment type="caution">
    <text evidence="12">The sequence shown here is derived from an EMBL/GenBank/DDBJ whole genome shotgun (WGS) entry which is preliminary data.</text>
</comment>
<dbReference type="CDD" id="cd04724">
    <property type="entry name" value="Tryptophan_synthase_alpha"/>
    <property type="match status" value="1"/>
</dbReference>
<dbReference type="InterPro" id="IPR002028">
    <property type="entry name" value="Trp_synthase_suA"/>
</dbReference>
<reference evidence="12" key="1">
    <citation type="submission" date="2021-07" db="EMBL/GenBank/DDBJ databases">
        <authorList>
            <person name="Branca A.L. A."/>
        </authorList>
    </citation>
    <scope>NUCLEOTIDE SEQUENCE</scope>
</reference>
<dbReference type="PANTHER" id="PTHR48077">
    <property type="entry name" value="TRYPTOPHAN SYNTHASE-RELATED"/>
    <property type="match status" value="1"/>
</dbReference>
<dbReference type="GO" id="GO:0004834">
    <property type="term" value="F:tryptophan synthase activity"/>
    <property type="evidence" value="ECO:0007669"/>
    <property type="project" value="UniProtKB-EC"/>
</dbReference>
<evidence type="ECO:0000256" key="2">
    <source>
        <dbReference type="ARBA" id="ARBA00004733"/>
    </source>
</evidence>
<evidence type="ECO:0000256" key="10">
    <source>
        <dbReference type="RuleBase" id="RU003663"/>
    </source>
</evidence>
<dbReference type="Proteomes" id="UP001152592">
    <property type="component" value="Unassembled WGS sequence"/>
</dbReference>
<dbReference type="InterPro" id="IPR006654">
    <property type="entry name" value="Trp_synth_beta"/>
</dbReference>
<dbReference type="AlphaFoldDB" id="A0A9W4NLE3"/>
<evidence type="ECO:0000256" key="4">
    <source>
        <dbReference type="ARBA" id="ARBA00022605"/>
    </source>
</evidence>
<evidence type="ECO:0000256" key="1">
    <source>
        <dbReference type="ARBA" id="ARBA00001933"/>
    </source>
</evidence>
<dbReference type="Pfam" id="PF00291">
    <property type="entry name" value="PALP"/>
    <property type="match status" value="1"/>
</dbReference>
<evidence type="ECO:0000256" key="5">
    <source>
        <dbReference type="ARBA" id="ARBA00022822"/>
    </source>
</evidence>
<accession>A0A9W4NLE3</accession>
<comment type="catalytic activity">
    <reaction evidence="9 10">
        <text>(1S,2R)-1-C-(indol-3-yl)glycerol 3-phosphate + L-serine = D-glyceraldehyde 3-phosphate + L-tryptophan + H2O</text>
        <dbReference type="Rhea" id="RHEA:10532"/>
        <dbReference type="ChEBI" id="CHEBI:15377"/>
        <dbReference type="ChEBI" id="CHEBI:33384"/>
        <dbReference type="ChEBI" id="CHEBI:57912"/>
        <dbReference type="ChEBI" id="CHEBI:58866"/>
        <dbReference type="ChEBI" id="CHEBI:59776"/>
        <dbReference type="EC" id="4.2.1.20"/>
    </reaction>
</comment>
<dbReference type="OrthoDB" id="2898509at2759"/>
<dbReference type="EMBL" id="CAJVPD010000238">
    <property type="protein sequence ID" value="CAG8383724.1"/>
    <property type="molecule type" value="Genomic_DNA"/>
</dbReference>
<dbReference type="HAMAP" id="MF_00133">
    <property type="entry name" value="Trp_synth_beta"/>
    <property type="match status" value="1"/>
</dbReference>
<dbReference type="NCBIfam" id="TIGR00263">
    <property type="entry name" value="trpB"/>
    <property type="match status" value="1"/>
</dbReference>
<keyword evidence="8 10" id="KW-0456">Lyase</keyword>
<dbReference type="Gene3D" id="3.20.20.70">
    <property type="entry name" value="Aldolase class I"/>
    <property type="match status" value="1"/>
</dbReference>
<evidence type="ECO:0000259" key="11">
    <source>
        <dbReference type="Pfam" id="PF00291"/>
    </source>
</evidence>
<dbReference type="NCBIfam" id="TIGR00262">
    <property type="entry name" value="trpA"/>
    <property type="match status" value="1"/>
</dbReference>